<sequence length="216" mass="24867">MQNVYKRYWAHERIELNPNFLNPVLFSDECSFTNSGAVNRHYWSVDNPHWLRPVECQRPWTVNLWCGILGEKLIGPYIIEGNLTSECYRNLLQNELPISLEDVDLEFRQSMWFQHDGCPAHYSVVAREVLNRNFEDPWIGRVGPLSWPARSSDLTSPDFFLRGFLKGKVYEAVPTTRESMIEGIRNACAEIQSNLSFPGESLKHCTTTALGQTPDT</sequence>
<proteinExistence type="predicted"/>
<dbReference type="STRING" id="77166.N6UB15"/>
<dbReference type="HOGENOM" id="CLU_033666_8_0_1"/>
<dbReference type="PANTHER" id="PTHR47326:SF1">
    <property type="entry name" value="HTH PSQ-TYPE DOMAIN-CONTAINING PROTEIN"/>
    <property type="match status" value="1"/>
</dbReference>
<gene>
    <name evidence="2" type="ORF">D910_12250</name>
    <name evidence="1" type="ORF">YQE_05673</name>
</gene>
<reference evidence="1 3" key="1">
    <citation type="journal article" date="2013" name="Genome Biol.">
        <title>Draft genome of the mountain pine beetle, Dendroctonus ponderosae Hopkins, a major forest pest.</title>
        <authorList>
            <person name="Keeling C.I."/>
            <person name="Yuen M.M."/>
            <person name="Liao N.Y."/>
            <person name="Docking T.R."/>
            <person name="Chan S.K."/>
            <person name="Taylor G.A."/>
            <person name="Palmquist D.L."/>
            <person name="Jackman S.D."/>
            <person name="Nguyen A."/>
            <person name="Li M."/>
            <person name="Henderson H."/>
            <person name="Janes J.K."/>
            <person name="Zhao Y."/>
            <person name="Pandoh P."/>
            <person name="Moore R."/>
            <person name="Sperling F.A."/>
            <person name="Huber D.P."/>
            <person name="Birol I."/>
            <person name="Jones S.J."/>
            <person name="Bohlmann J."/>
        </authorList>
    </citation>
    <scope>NUCLEOTIDE SEQUENCE</scope>
</reference>
<feature type="non-terminal residue" evidence="1">
    <location>
        <position position="1"/>
    </location>
</feature>
<dbReference type="PANTHER" id="PTHR47326">
    <property type="entry name" value="TRANSPOSABLE ELEMENT TC3 TRANSPOSASE-LIKE PROTEIN"/>
    <property type="match status" value="1"/>
</dbReference>
<accession>N6UB15</accession>
<protein>
    <recommendedName>
        <fullName evidence="4">Tc1-like transposase DDE domain-containing protein</fullName>
    </recommendedName>
</protein>
<evidence type="ECO:0000313" key="1">
    <source>
        <dbReference type="EMBL" id="ENN77846.1"/>
    </source>
</evidence>
<dbReference type="EMBL" id="KB740930">
    <property type="protein sequence ID" value="ENN77846.1"/>
    <property type="molecule type" value="Genomic_DNA"/>
</dbReference>
<evidence type="ECO:0000313" key="3">
    <source>
        <dbReference type="Proteomes" id="UP000030742"/>
    </source>
</evidence>
<dbReference type="GO" id="GO:0003676">
    <property type="term" value="F:nucleic acid binding"/>
    <property type="evidence" value="ECO:0007669"/>
    <property type="project" value="InterPro"/>
</dbReference>
<name>N6UB15_DENPD</name>
<dbReference type="OMA" id="INGAMYL"/>
<dbReference type="Gene3D" id="3.30.420.10">
    <property type="entry name" value="Ribonuclease H-like superfamily/Ribonuclease H"/>
    <property type="match status" value="1"/>
</dbReference>
<evidence type="ECO:0008006" key="4">
    <source>
        <dbReference type="Google" id="ProtNLM"/>
    </source>
</evidence>
<dbReference type="AlphaFoldDB" id="N6UB15"/>
<dbReference type="Proteomes" id="UP000030742">
    <property type="component" value="Unassembled WGS sequence"/>
</dbReference>
<dbReference type="InterPro" id="IPR036397">
    <property type="entry name" value="RNaseH_sf"/>
</dbReference>
<evidence type="ECO:0000313" key="2">
    <source>
        <dbReference type="EMBL" id="ERL94978.1"/>
    </source>
</evidence>
<organism evidence="1">
    <name type="scientific">Dendroctonus ponderosae</name>
    <name type="common">Mountain pine beetle</name>
    <dbReference type="NCBI Taxonomy" id="77166"/>
    <lineage>
        <taxon>Eukaryota</taxon>
        <taxon>Metazoa</taxon>
        <taxon>Ecdysozoa</taxon>
        <taxon>Arthropoda</taxon>
        <taxon>Hexapoda</taxon>
        <taxon>Insecta</taxon>
        <taxon>Pterygota</taxon>
        <taxon>Neoptera</taxon>
        <taxon>Endopterygota</taxon>
        <taxon>Coleoptera</taxon>
        <taxon>Polyphaga</taxon>
        <taxon>Cucujiformia</taxon>
        <taxon>Curculionidae</taxon>
        <taxon>Scolytinae</taxon>
        <taxon>Dendroctonus</taxon>
    </lineage>
</organism>
<dbReference type="EMBL" id="KB632402">
    <property type="protein sequence ID" value="ERL94978.1"/>
    <property type="molecule type" value="Genomic_DNA"/>
</dbReference>